<feature type="region of interest" description="Disordered" evidence="1">
    <location>
        <begin position="36"/>
        <end position="67"/>
    </location>
</feature>
<reference evidence="2 3" key="2">
    <citation type="submission" date="2017-04" db="EMBL/GenBank/DDBJ databases">
        <title>CpG methylation of centromeres and impact of large insertions on vertebrate speciation.</title>
        <authorList>
            <person name="Ichikawa K."/>
            <person name="Yoshimura J."/>
            <person name="Morishita S."/>
        </authorList>
    </citation>
    <scope>NUCLEOTIDE SEQUENCE</scope>
    <source>
        <strain evidence="2 3">HNI</strain>
    </source>
</reference>
<dbReference type="Ensembl" id="ENSORLT00020008033.1">
    <property type="protein sequence ID" value="ENSORLP00020024021.1"/>
    <property type="gene ID" value="ENSORLG00020005192.1"/>
</dbReference>
<proteinExistence type="predicted"/>
<evidence type="ECO:0000313" key="2">
    <source>
        <dbReference type="Ensembl" id="ENSORLP00020024021.1"/>
    </source>
</evidence>
<reference evidence="2" key="3">
    <citation type="submission" date="2025-08" db="UniProtKB">
        <authorList>
            <consortium name="Ensembl"/>
        </authorList>
    </citation>
    <scope>IDENTIFICATION</scope>
    <source>
        <strain evidence="2">HNI</strain>
    </source>
</reference>
<accession>A0A3P9LTH8</accession>
<dbReference type="Proteomes" id="UP000265180">
    <property type="component" value="Chromosome 14"/>
</dbReference>
<reference key="1">
    <citation type="journal article" date="2007" name="Nature">
        <title>The medaka draft genome and insights into vertebrate genome evolution.</title>
        <authorList>
            <person name="Kasahara M."/>
            <person name="Naruse K."/>
            <person name="Sasaki S."/>
            <person name="Nakatani Y."/>
            <person name="Qu W."/>
            <person name="Ahsan B."/>
            <person name="Yamada T."/>
            <person name="Nagayasu Y."/>
            <person name="Doi K."/>
            <person name="Kasai Y."/>
            <person name="Jindo T."/>
            <person name="Kobayashi D."/>
            <person name="Shimada A."/>
            <person name="Toyoda A."/>
            <person name="Kuroki Y."/>
            <person name="Fujiyama A."/>
            <person name="Sasaki T."/>
            <person name="Shimizu A."/>
            <person name="Asakawa S."/>
            <person name="Shimizu N."/>
            <person name="Hashimoto S."/>
            <person name="Yang J."/>
            <person name="Lee Y."/>
            <person name="Matsushima K."/>
            <person name="Sugano S."/>
            <person name="Sakaizumi M."/>
            <person name="Narita T."/>
            <person name="Ohishi K."/>
            <person name="Haga S."/>
            <person name="Ohta F."/>
            <person name="Nomoto H."/>
            <person name="Nogata K."/>
            <person name="Morishita T."/>
            <person name="Endo T."/>
            <person name="Shin-I T."/>
            <person name="Takeda H."/>
            <person name="Morishita S."/>
            <person name="Kohara Y."/>
        </authorList>
    </citation>
    <scope>NUCLEOTIDE SEQUENCE [LARGE SCALE GENOMIC DNA]</scope>
    <source>
        <strain>Hd-rR</strain>
    </source>
</reference>
<evidence type="ECO:0000313" key="3">
    <source>
        <dbReference type="Proteomes" id="UP000265180"/>
    </source>
</evidence>
<reference evidence="2" key="4">
    <citation type="submission" date="2025-09" db="UniProtKB">
        <authorList>
            <consortium name="Ensembl"/>
        </authorList>
    </citation>
    <scope>IDENTIFICATION</scope>
    <source>
        <strain evidence="2">HNI</strain>
    </source>
</reference>
<protein>
    <submittedName>
        <fullName evidence="2">Uncharacterized protein</fullName>
    </submittedName>
</protein>
<name>A0A3P9LTH8_ORYLA</name>
<feature type="compositionally biased region" description="Polar residues" evidence="1">
    <location>
        <begin position="48"/>
        <end position="66"/>
    </location>
</feature>
<sequence>MPSTSWFCLIAPARGSIKSVSVYVLLKWMMECEKEGECPATPTPRPSPQQLRQSEPPNATSRSTEMTARAPSFRNFFLMGNRILRLLRGSLPRLLGDKLGLN</sequence>
<evidence type="ECO:0000256" key="1">
    <source>
        <dbReference type="SAM" id="MobiDB-lite"/>
    </source>
</evidence>
<organism evidence="2 3">
    <name type="scientific">Oryzias latipes</name>
    <name type="common">Japanese rice fish</name>
    <name type="synonym">Japanese killifish</name>
    <dbReference type="NCBI Taxonomy" id="8090"/>
    <lineage>
        <taxon>Eukaryota</taxon>
        <taxon>Metazoa</taxon>
        <taxon>Chordata</taxon>
        <taxon>Craniata</taxon>
        <taxon>Vertebrata</taxon>
        <taxon>Euteleostomi</taxon>
        <taxon>Actinopterygii</taxon>
        <taxon>Neopterygii</taxon>
        <taxon>Teleostei</taxon>
        <taxon>Neoteleostei</taxon>
        <taxon>Acanthomorphata</taxon>
        <taxon>Ovalentaria</taxon>
        <taxon>Atherinomorphae</taxon>
        <taxon>Beloniformes</taxon>
        <taxon>Adrianichthyidae</taxon>
        <taxon>Oryziinae</taxon>
        <taxon>Oryzias</taxon>
    </lineage>
</organism>
<dbReference type="AlphaFoldDB" id="A0A3P9LTH8"/>